<dbReference type="GO" id="GO:0003677">
    <property type="term" value="F:DNA binding"/>
    <property type="evidence" value="ECO:0007669"/>
    <property type="project" value="InterPro"/>
</dbReference>
<evidence type="ECO:0000256" key="6">
    <source>
        <dbReference type="ARBA" id="ARBA00022932"/>
    </source>
</evidence>
<keyword evidence="4" id="KW-0548">Nucleotidyltransferase</keyword>
<sequence>MHSAVEIFREVEKAPLFDSYLLAGEEEYVKEEALRKLVGKIPGGGAVLDKVVFYGDSAKAEDIVSALLMPPMIGQRKVVIVRDVHRLENNGKNQLIKYLANPVHSSCLILLAPRVDMKKGFFGKLPSTVKVLNFWRLRRGEQSQFVTSYLRRRRMEMSEEARELLIEIVGGDTFKLACELDKLISYKSGTGQIQRKDVERLVDFGRLESIFKLQDLVGRREVKEALTVIEQLLLWNEKPTRILASLGSFYLTLLRLKREQRRNASEELSTKFGLSSFYIQNCMPHVRRFSERQLVSALELTHQKELEMKEGAVCVKPLLSTYVHQLCSL</sequence>
<proteinExistence type="inferred from homology"/>
<evidence type="ECO:0000256" key="3">
    <source>
        <dbReference type="ARBA" id="ARBA00022679"/>
    </source>
</evidence>
<comment type="caution">
    <text evidence="11">The sequence shown here is derived from an EMBL/GenBank/DDBJ whole genome shotgun (WGS) entry which is preliminary data.</text>
</comment>
<dbReference type="SUPFAM" id="SSF52540">
    <property type="entry name" value="P-loop containing nucleoside triphosphate hydrolases"/>
    <property type="match status" value="1"/>
</dbReference>
<accession>A0A0S7WIS4</accession>
<dbReference type="NCBIfam" id="TIGR01128">
    <property type="entry name" value="holA"/>
    <property type="match status" value="1"/>
</dbReference>
<keyword evidence="5" id="KW-0235">DNA replication</keyword>
<gene>
    <name evidence="11" type="ORF">AMJ40_03890</name>
</gene>
<evidence type="ECO:0000256" key="4">
    <source>
        <dbReference type="ARBA" id="ARBA00022695"/>
    </source>
</evidence>
<evidence type="ECO:0000313" key="12">
    <source>
        <dbReference type="Proteomes" id="UP000051124"/>
    </source>
</evidence>
<feature type="domain" description="DNA polymerase III delta subunit-like C-terminal" evidence="10">
    <location>
        <begin position="208"/>
        <end position="320"/>
    </location>
</feature>
<dbReference type="Gene3D" id="1.20.272.10">
    <property type="match status" value="1"/>
</dbReference>
<dbReference type="Pfam" id="PF06144">
    <property type="entry name" value="DNA_pol3_delta"/>
    <property type="match status" value="1"/>
</dbReference>
<dbReference type="Pfam" id="PF21694">
    <property type="entry name" value="DNA_pol3_delta_C"/>
    <property type="match status" value="1"/>
</dbReference>
<dbReference type="PANTHER" id="PTHR34388:SF1">
    <property type="entry name" value="DNA POLYMERASE III SUBUNIT DELTA"/>
    <property type="match status" value="1"/>
</dbReference>
<dbReference type="InterPro" id="IPR027417">
    <property type="entry name" value="P-loop_NTPase"/>
</dbReference>
<evidence type="ECO:0000313" key="11">
    <source>
        <dbReference type="EMBL" id="KPJ50087.1"/>
    </source>
</evidence>
<dbReference type="Gene3D" id="1.10.8.60">
    <property type="match status" value="1"/>
</dbReference>
<evidence type="ECO:0000256" key="5">
    <source>
        <dbReference type="ARBA" id="ARBA00022705"/>
    </source>
</evidence>
<dbReference type="PANTHER" id="PTHR34388">
    <property type="entry name" value="DNA POLYMERASE III SUBUNIT DELTA"/>
    <property type="match status" value="1"/>
</dbReference>
<dbReference type="InterPro" id="IPR010372">
    <property type="entry name" value="DNA_pol3_delta_N"/>
</dbReference>
<dbReference type="SUPFAM" id="SSF48019">
    <property type="entry name" value="post-AAA+ oligomerization domain-like"/>
    <property type="match status" value="1"/>
</dbReference>
<reference evidence="11 12" key="1">
    <citation type="journal article" date="2015" name="Microbiome">
        <title>Genomic resolution of linkages in carbon, nitrogen, and sulfur cycling among widespread estuary sediment bacteria.</title>
        <authorList>
            <person name="Baker B.J."/>
            <person name="Lazar C.S."/>
            <person name="Teske A.P."/>
            <person name="Dick G.J."/>
        </authorList>
    </citation>
    <scope>NUCLEOTIDE SEQUENCE [LARGE SCALE GENOMIC DNA]</scope>
    <source>
        <strain evidence="11">DG_26</strain>
    </source>
</reference>
<dbReference type="EMBL" id="LIZT01000031">
    <property type="protein sequence ID" value="KPJ50087.1"/>
    <property type="molecule type" value="Genomic_DNA"/>
</dbReference>
<evidence type="ECO:0000259" key="9">
    <source>
        <dbReference type="Pfam" id="PF06144"/>
    </source>
</evidence>
<keyword evidence="3" id="KW-0808">Transferase</keyword>
<organism evidence="11 12">
    <name type="scientific">candidate division TA06 bacterium DG_26</name>
    <dbReference type="NCBI Taxonomy" id="1703771"/>
    <lineage>
        <taxon>Bacteria</taxon>
        <taxon>Bacteria division TA06</taxon>
    </lineage>
</organism>
<dbReference type="AlphaFoldDB" id="A0A0S7WIS4"/>
<feature type="domain" description="DNA polymerase III delta N-terminal" evidence="9">
    <location>
        <begin position="20"/>
        <end position="132"/>
    </location>
</feature>
<comment type="similarity">
    <text evidence="7">Belongs to the DNA polymerase HolA subunit family.</text>
</comment>
<evidence type="ECO:0000256" key="1">
    <source>
        <dbReference type="ARBA" id="ARBA00012417"/>
    </source>
</evidence>
<name>A0A0S7WIS4_UNCT6</name>
<keyword evidence="6" id="KW-0239">DNA-directed DNA polymerase</keyword>
<dbReference type="GO" id="GO:0006261">
    <property type="term" value="P:DNA-templated DNA replication"/>
    <property type="evidence" value="ECO:0007669"/>
    <property type="project" value="TreeGrafter"/>
</dbReference>
<evidence type="ECO:0000256" key="2">
    <source>
        <dbReference type="ARBA" id="ARBA00017703"/>
    </source>
</evidence>
<evidence type="ECO:0000256" key="8">
    <source>
        <dbReference type="ARBA" id="ARBA00049244"/>
    </source>
</evidence>
<evidence type="ECO:0000256" key="7">
    <source>
        <dbReference type="ARBA" id="ARBA00034754"/>
    </source>
</evidence>
<comment type="catalytic activity">
    <reaction evidence="8">
        <text>DNA(n) + a 2'-deoxyribonucleoside 5'-triphosphate = DNA(n+1) + diphosphate</text>
        <dbReference type="Rhea" id="RHEA:22508"/>
        <dbReference type="Rhea" id="RHEA-COMP:17339"/>
        <dbReference type="Rhea" id="RHEA-COMP:17340"/>
        <dbReference type="ChEBI" id="CHEBI:33019"/>
        <dbReference type="ChEBI" id="CHEBI:61560"/>
        <dbReference type="ChEBI" id="CHEBI:173112"/>
        <dbReference type="EC" id="2.7.7.7"/>
    </reaction>
</comment>
<dbReference type="EC" id="2.7.7.7" evidence="1"/>
<dbReference type="Gene3D" id="3.40.50.300">
    <property type="entry name" value="P-loop containing nucleotide triphosphate hydrolases"/>
    <property type="match status" value="1"/>
</dbReference>
<protein>
    <recommendedName>
        <fullName evidence="2">DNA polymerase III subunit delta</fullName>
        <ecNumber evidence="1">2.7.7.7</ecNumber>
    </recommendedName>
</protein>
<evidence type="ECO:0000259" key="10">
    <source>
        <dbReference type="Pfam" id="PF21694"/>
    </source>
</evidence>
<dbReference type="InterPro" id="IPR008921">
    <property type="entry name" value="DNA_pol3_clamp-load_cplx_C"/>
</dbReference>
<dbReference type="InterPro" id="IPR005790">
    <property type="entry name" value="DNA_polIII_delta"/>
</dbReference>
<dbReference type="GO" id="GO:0003887">
    <property type="term" value="F:DNA-directed DNA polymerase activity"/>
    <property type="evidence" value="ECO:0007669"/>
    <property type="project" value="UniProtKB-KW"/>
</dbReference>
<dbReference type="InterPro" id="IPR048466">
    <property type="entry name" value="DNA_pol3_delta-like_C"/>
</dbReference>
<dbReference type="Proteomes" id="UP000051124">
    <property type="component" value="Unassembled WGS sequence"/>
</dbReference>
<dbReference type="GO" id="GO:0009360">
    <property type="term" value="C:DNA polymerase III complex"/>
    <property type="evidence" value="ECO:0007669"/>
    <property type="project" value="InterPro"/>
</dbReference>